<feature type="binding site" evidence="11">
    <location>
        <position position="113"/>
    </location>
    <ligand>
        <name>FMN</name>
        <dbReference type="ChEBI" id="CHEBI:58210"/>
    </ligand>
</feature>
<evidence type="ECO:0000256" key="11">
    <source>
        <dbReference type="HAMAP-Rule" id="MF_00354"/>
    </source>
</evidence>
<keyword evidence="7 11" id="KW-0521">NADP</keyword>
<reference evidence="13 14" key="2">
    <citation type="journal article" date="2010" name="Proc. Natl. Acad. Sci. U.S.A.">
        <title>Enigmatic, ultrasmall, uncultivated Archaea.</title>
        <authorList>
            <person name="Baker B.J."/>
            <person name="Comolli L.R."/>
            <person name="Dick G.J."/>
            <person name="Hauser L.J."/>
            <person name="Hyatt D."/>
            <person name="Dill B.D."/>
            <person name="Land M.L."/>
            <person name="Verberkmoes N.C."/>
            <person name="Hettich R.L."/>
            <person name="Banfield J.F."/>
        </authorList>
    </citation>
    <scope>NUCLEOTIDE SEQUENCE [LARGE SCALE GENOMIC DNA]</scope>
    <source>
        <strain evidence="13">ARMAN-2</strain>
    </source>
</reference>
<gene>
    <name evidence="11" type="primary">fni</name>
    <name evidence="13" type="ORF">UNLARM2_0958</name>
</gene>
<comment type="caution">
    <text evidence="11">Lacks conserved residue(s) required for the propagation of feature annotation.</text>
</comment>
<feature type="binding site" evidence="11">
    <location>
        <begin position="291"/>
        <end position="293"/>
    </location>
    <ligand>
        <name>FMN</name>
        <dbReference type="ChEBI" id="CHEBI:58210"/>
    </ligand>
</feature>
<dbReference type="InterPro" id="IPR011179">
    <property type="entry name" value="IPdP_isomerase"/>
</dbReference>
<feature type="binding site" evidence="11">
    <location>
        <begin position="312"/>
        <end position="313"/>
    </location>
    <ligand>
        <name>FMN</name>
        <dbReference type="ChEBI" id="CHEBI:58210"/>
    </ligand>
</feature>
<dbReference type="GO" id="GO:0000287">
    <property type="term" value="F:magnesium ion binding"/>
    <property type="evidence" value="ECO:0007669"/>
    <property type="project" value="UniProtKB-UniRule"/>
</dbReference>
<dbReference type="AlphaFoldDB" id="C7DIS0"/>
<keyword evidence="2 11" id="KW-0963">Cytoplasm</keyword>
<dbReference type="Proteomes" id="UP000332487">
    <property type="component" value="Unassembled WGS sequence"/>
</dbReference>
<dbReference type="SMART" id="SM01240">
    <property type="entry name" value="IMPDH"/>
    <property type="match status" value="1"/>
</dbReference>
<dbReference type="GO" id="GO:0010181">
    <property type="term" value="F:FMN binding"/>
    <property type="evidence" value="ECO:0007669"/>
    <property type="project" value="UniProtKB-UniRule"/>
</dbReference>
<evidence type="ECO:0000313" key="13">
    <source>
        <dbReference type="EMBL" id="EET89844.1"/>
    </source>
</evidence>
<evidence type="ECO:0000256" key="6">
    <source>
        <dbReference type="ARBA" id="ARBA00022842"/>
    </source>
</evidence>
<evidence type="ECO:0000256" key="10">
    <source>
        <dbReference type="ARBA" id="ARBA00025810"/>
    </source>
</evidence>
<feature type="binding site" evidence="11">
    <location>
        <position position="177"/>
    </location>
    <ligand>
        <name>substrate</name>
    </ligand>
</feature>
<feature type="binding site" evidence="11">
    <location>
        <begin position="113"/>
        <end position="115"/>
    </location>
    <ligand>
        <name>substrate</name>
    </ligand>
</feature>
<feature type="binding site" evidence="11">
    <location>
        <position position="209"/>
    </location>
    <ligand>
        <name>FMN</name>
        <dbReference type="ChEBI" id="CHEBI:58210"/>
    </ligand>
</feature>
<comment type="subcellular location">
    <subcellularLocation>
        <location evidence="11">Cytoplasm</location>
    </subcellularLocation>
</comment>
<comment type="cofactor">
    <cofactor evidence="11">
        <name>NADPH</name>
        <dbReference type="ChEBI" id="CHEBI:57783"/>
    </cofactor>
</comment>
<comment type="catalytic activity">
    <reaction evidence="11">
        <text>isopentenyl diphosphate = dimethylallyl diphosphate</text>
        <dbReference type="Rhea" id="RHEA:23284"/>
        <dbReference type="ChEBI" id="CHEBI:57623"/>
        <dbReference type="ChEBI" id="CHEBI:128769"/>
        <dbReference type="EC" id="5.3.3.2"/>
    </reaction>
</comment>
<dbReference type="PANTHER" id="PTHR43665">
    <property type="entry name" value="ISOPENTENYL-DIPHOSPHATE DELTA-ISOMERASE"/>
    <property type="match status" value="1"/>
</dbReference>
<feature type="binding site" evidence="11">
    <location>
        <begin position="83"/>
        <end position="85"/>
    </location>
    <ligand>
        <name>FMN</name>
        <dbReference type="ChEBI" id="CHEBI:58210"/>
    </ligand>
</feature>
<keyword evidence="9 11" id="KW-0413">Isomerase</keyword>
<evidence type="ECO:0000256" key="1">
    <source>
        <dbReference type="ARBA" id="ARBA00001917"/>
    </source>
</evidence>
<sequence length="375" mass="41037">MAKAKSGRAQDPEKLKRINLIMKRKEEHIRICLDKPVQARNVRTLFSDVKLMNDSMPEIDFDDIDTSVSFLGKRFSAPFMVGAMTGGAEMAKRINANIASAVEELGLGMAVGSQRAALYDKILEDTYTIARKNGPHIFIGANIGGAQLSEGMDLKSIRKLVEMLKADALYVHLNPTQEIVQPEGEPKYRNVLSRIREIVEGIDRPVIAKEVGFGISPKVAKELEKAGVKAIEVAGMGGTSYAAVEWYRAKAFKMNDKADLGNLFWDWGIPTAASLYMATRSVKLPVVSSGGLRTGLDIAKSIALGASMTAMALPVLRPATVSADAVKDFIERILLELKSTMFLLGAKNIEQLGKCPFVITGDLAIWKDYFDKKVI</sequence>
<keyword evidence="14" id="KW-1185">Reference proteome</keyword>
<comment type="subunit">
    <text evidence="10 11">Homooctamer. Dimer of tetramers.</text>
</comment>
<dbReference type="GO" id="GO:0008299">
    <property type="term" value="P:isoprenoid biosynthetic process"/>
    <property type="evidence" value="ECO:0007669"/>
    <property type="project" value="UniProtKB-UniRule"/>
</dbReference>
<comment type="cofactor">
    <cofactor evidence="1 11">
        <name>FMN</name>
        <dbReference type="ChEBI" id="CHEBI:58210"/>
    </cofactor>
</comment>
<comment type="function">
    <text evidence="11">Involved in the biosynthesis of isoprenoids. Catalyzes the 1,3-allylic rearrangement of the homoallylic substrate isopentenyl (IPP) to its allylic isomer, dimethylallyl diphosphate (DMAPP).</text>
</comment>
<dbReference type="InterPro" id="IPR013785">
    <property type="entry name" value="Aldolase_TIM"/>
</dbReference>
<evidence type="ECO:0000256" key="8">
    <source>
        <dbReference type="ARBA" id="ARBA00023229"/>
    </source>
</evidence>
<dbReference type="InterPro" id="IPR000262">
    <property type="entry name" value="FMN-dep_DH"/>
</dbReference>
<feature type="binding site" evidence="11">
    <location>
        <begin position="24"/>
        <end position="25"/>
    </location>
    <ligand>
        <name>substrate</name>
    </ligand>
</feature>
<proteinExistence type="inferred from homology"/>
<evidence type="ECO:0000256" key="9">
    <source>
        <dbReference type="ARBA" id="ARBA00023235"/>
    </source>
</evidence>
<dbReference type="GO" id="GO:0070402">
    <property type="term" value="F:NADPH binding"/>
    <property type="evidence" value="ECO:0007669"/>
    <property type="project" value="UniProtKB-UniRule"/>
</dbReference>
<feature type="binding site" evidence="11">
    <location>
        <position position="142"/>
    </location>
    <ligand>
        <name>FMN</name>
        <dbReference type="ChEBI" id="CHEBI:58210"/>
    </ligand>
</feature>
<keyword evidence="6 11" id="KW-0460">Magnesium</keyword>
<protein>
    <recommendedName>
        <fullName evidence="11">Isopentenyl-diphosphate delta-isomerase</fullName>
        <shortName evidence="11">IPP isomerase</shortName>
        <ecNumber evidence="11">5.3.3.2</ecNumber>
    </recommendedName>
    <alternativeName>
        <fullName evidence="11">Isopentenyl diphosphate:dimethylallyl diphosphate isomerase</fullName>
    </alternativeName>
    <alternativeName>
        <fullName evidence="11">Isopentenyl pyrophosphate isomerase</fullName>
    </alternativeName>
    <alternativeName>
        <fullName evidence="11">Type 2 isopentenyl diphosphate isomerase</fullName>
        <shortName evidence="11">IDI-2</shortName>
    </alternativeName>
</protein>
<dbReference type="GO" id="GO:0016491">
    <property type="term" value="F:oxidoreductase activity"/>
    <property type="evidence" value="ECO:0007669"/>
    <property type="project" value="InterPro"/>
</dbReference>
<name>C7DIS0_MICA2</name>
<evidence type="ECO:0000256" key="4">
    <source>
        <dbReference type="ARBA" id="ARBA00022643"/>
    </source>
</evidence>
<feature type="domain" description="FMN-dependent dehydrogenase" evidence="12">
    <location>
        <begin position="32"/>
        <end position="124"/>
    </location>
</feature>
<keyword evidence="8 11" id="KW-0414">Isoprene biosynthesis</keyword>
<reference evidence="13 14" key="1">
    <citation type="journal article" date="2009" name="Genome Biol.">
        <title>Community-wide analysis of microbial genome sequence signatures.</title>
        <authorList>
            <person name="Dick G.J."/>
            <person name="Andersson A.F."/>
            <person name="Baker B.J."/>
            <person name="Simmons S.L."/>
            <person name="Thomas B.C."/>
            <person name="Yelton A.P."/>
            <person name="Banfield J.F."/>
        </authorList>
    </citation>
    <scope>NUCLEOTIDE SEQUENCE [LARGE SCALE GENOMIC DNA]</scope>
    <source>
        <strain evidence="13">ARMAN-2</strain>
    </source>
</reference>
<evidence type="ECO:0000256" key="7">
    <source>
        <dbReference type="ARBA" id="ARBA00022857"/>
    </source>
</evidence>
<evidence type="ECO:0000256" key="2">
    <source>
        <dbReference type="ARBA" id="ARBA00022490"/>
    </source>
</evidence>
<feature type="binding site" evidence="11">
    <location>
        <position position="239"/>
    </location>
    <ligand>
        <name>FMN</name>
        <dbReference type="ChEBI" id="CHEBI:58210"/>
    </ligand>
</feature>
<feature type="domain" description="FMN-dependent dehydrogenase" evidence="12">
    <location>
        <begin position="193"/>
        <end position="353"/>
    </location>
</feature>
<feature type="binding site" evidence="11">
    <location>
        <position position="178"/>
    </location>
    <ligand>
        <name>Mg(2+)</name>
        <dbReference type="ChEBI" id="CHEBI:18420"/>
    </ligand>
</feature>
<dbReference type="GO" id="GO:0004452">
    <property type="term" value="F:isopentenyl-diphosphate delta-isomerase activity"/>
    <property type="evidence" value="ECO:0007669"/>
    <property type="project" value="UniProtKB-UniRule"/>
</dbReference>
<evidence type="ECO:0000259" key="12">
    <source>
        <dbReference type="Pfam" id="PF01070"/>
    </source>
</evidence>
<keyword evidence="3 11" id="KW-0285">Flavoprotein</keyword>
<evidence type="ECO:0000256" key="3">
    <source>
        <dbReference type="ARBA" id="ARBA00022630"/>
    </source>
</evidence>
<dbReference type="Pfam" id="PF01070">
    <property type="entry name" value="FMN_dh"/>
    <property type="match status" value="2"/>
</dbReference>
<dbReference type="PIRSF" id="PIRSF003314">
    <property type="entry name" value="IPP_isomerase"/>
    <property type="match status" value="1"/>
</dbReference>
<accession>C7DIS0</accession>
<comment type="cofactor">
    <cofactor evidence="11">
        <name>Mg(2+)</name>
        <dbReference type="ChEBI" id="CHEBI:18420"/>
    </cofactor>
</comment>
<dbReference type="NCBIfam" id="TIGR02151">
    <property type="entry name" value="IPP_isom_2"/>
    <property type="match status" value="1"/>
</dbReference>
<evidence type="ECO:0000256" key="5">
    <source>
        <dbReference type="ARBA" id="ARBA00022723"/>
    </source>
</evidence>
<keyword evidence="5 11" id="KW-0479">Metal-binding</keyword>
<dbReference type="GO" id="GO:0005737">
    <property type="term" value="C:cytoplasm"/>
    <property type="evidence" value="ECO:0007669"/>
    <property type="project" value="UniProtKB-SubCell"/>
</dbReference>
<dbReference type="HAMAP" id="MF_00354">
    <property type="entry name" value="Idi_2"/>
    <property type="match status" value="1"/>
</dbReference>
<comment type="similarity">
    <text evidence="11">Belongs to the IPP isomerase type 2 family.</text>
</comment>
<dbReference type="EMBL" id="GG697241">
    <property type="protein sequence ID" value="EET89844.1"/>
    <property type="molecule type" value="Genomic_DNA"/>
</dbReference>
<dbReference type="PANTHER" id="PTHR43665:SF1">
    <property type="entry name" value="ISOPENTENYL-DIPHOSPHATE DELTA-ISOMERASE"/>
    <property type="match status" value="1"/>
</dbReference>
<dbReference type="CDD" id="cd02811">
    <property type="entry name" value="IDI-2_FMN"/>
    <property type="match status" value="1"/>
</dbReference>
<dbReference type="EC" id="5.3.3.2" evidence="11"/>
<organism evidence="13 14">
    <name type="scientific">Candidatus Micrarchaeum acidiphilum ARMAN-2</name>
    <dbReference type="NCBI Taxonomy" id="425595"/>
    <lineage>
        <taxon>Archaea</taxon>
        <taxon>Candidatus Micrarchaeota</taxon>
        <taxon>Candidatus Micrarchaeia</taxon>
        <taxon>Candidatus Micrarchaeales</taxon>
        <taxon>Candidatus Micrarchaeaceae</taxon>
        <taxon>Candidatus Micrarchaeum</taxon>
    </lineage>
</organism>
<dbReference type="Gene3D" id="3.20.20.70">
    <property type="entry name" value="Aldolase class I"/>
    <property type="match status" value="1"/>
</dbReference>
<dbReference type="SUPFAM" id="SSF51395">
    <property type="entry name" value="FMN-linked oxidoreductases"/>
    <property type="match status" value="1"/>
</dbReference>
<evidence type="ECO:0000313" key="14">
    <source>
        <dbReference type="Proteomes" id="UP000332487"/>
    </source>
</evidence>
<keyword evidence="4 11" id="KW-0288">FMN</keyword>